<evidence type="ECO:0000313" key="3">
    <source>
        <dbReference type="EMBL" id="AZP13298.1"/>
    </source>
</evidence>
<dbReference type="EMBL" id="CP034464">
    <property type="protein sequence ID" value="AZP13298.1"/>
    <property type="molecule type" value="Genomic_DNA"/>
</dbReference>
<feature type="coiled-coil region" evidence="1">
    <location>
        <begin position="703"/>
        <end position="759"/>
    </location>
</feature>
<name>A0A3Q9BSZ4_9BURK</name>
<gene>
    <name evidence="3" type="ORF">EJN92_15625</name>
</gene>
<sequence length="930" mass="102201">MLLRLRALLRATQVSVQSGIFHAAIECKSCYDACFLSYLYPFAMFDFLAKLLFRRPRSLKNEPAAKIAAQSANAIVAQQQAETKKHQLEQARAASLAKMTNLDGNEAAAIELLLACDFADGRLQAAQHVHTQAGLEQVRAAMLKTDKRVAKLMQSRLDVIAQAAKQEQLAQLCIEEASHLAQLPHVIANQVSDLDKRQAAVQFPAHLLAQFTSLRQQIEAKLLAQTALQRRVLDLLAQLNQAGQGKAEVDEVDAVPDSSAEEVRLAAWQQELDQCQLQSEAASLPKNILADAVSKLQALQQVWKSRQQTLQLAQQREQQRQEKFQQTRVVAEPSAATAETEADAGSPATAGEIAPTEAAQQVAQTESKAAGREKRELKDNKDNKDYKDKPVSTLSKAQVVAAIEALTEALAQGSIQAARKLDRELRGVDAKHAGLTAEQKDQLFEARSELVYLQGWAKWGGDVSRDELIKTLDEMPALELGPNELAKKVAALRERWKEMEATSGAASKELWERFDAACHLAYAPAALHFQQQAEQRKANLDLAEAALTALQTSAAELLQGTPDWKKMANFCMQSQQDWKKLGHVDRKHKSRLDAAFDGCVHSVQQALDQRRAQEMIAREGLIAEVLALDPMQRSTTDQLKALQQRWQAQAAAVPLRRKDEQVLWDKYRAACDGIFAQRKQASGEADAQRRENLASKLAICAELEQASAKLDGKETNIQQLLQQSAASWRSAGQVPRAEEEALEQRYQQALASLKQHSQTVLDQQKQLSHQLSVKKLSLCQQAEQLLALAPEARAASELSSLQSAWDALQAAGAGGKSSAKLNTILQTRFQNATVALNKVDAVYAAHLQNNASEFEAGLLQLEILFGIDSPVELARERLQMQVEVLQNSLKRGSGADAASTLSYRLLSLPVLTSTANAQRLEEILAASAVL</sequence>
<accession>A0A3Q9BSZ4</accession>
<dbReference type="KEGG" id="upv:EJN92_15625"/>
<proteinExistence type="predicted"/>
<feature type="compositionally biased region" description="Basic and acidic residues" evidence="2">
    <location>
        <begin position="369"/>
        <end position="390"/>
    </location>
</feature>
<organism evidence="3 4">
    <name type="scientific">Undibacterium parvum</name>
    <dbReference type="NCBI Taxonomy" id="401471"/>
    <lineage>
        <taxon>Bacteria</taxon>
        <taxon>Pseudomonadati</taxon>
        <taxon>Pseudomonadota</taxon>
        <taxon>Betaproteobacteria</taxon>
        <taxon>Burkholderiales</taxon>
        <taxon>Oxalobacteraceae</taxon>
        <taxon>Undibacterium</taxon>
    </lineage>
</organism>
<reference evidence="3 4" key="1">
    <citation type="journal article" date="2011" name="Int. J. Syst. Evol. Microbiol.">
        <title>Description of Undibacterium oligocarboniphilum sp. nov., isolated from purified water, and Undibacterium pigrum strain CCUG 49012 as the type strain of Undibacterium parvum sp. nov., and emended descriptions of the genus Undibacterium and the species Undibacterium pigrum.</title>
        <authorList>
            <person name="Eder W."/>
            <person name="Wanner G."/>
            <person name="Ludwig W."/>
            <person name="Busse H.J."/>
            <person name="Ziemke-Kageler F."/>
            <person name="Lang E."/>
        </authorList>
    </citation>
    <scope>NUCLEOTIDE SEQUENCE [LARGE SCALE GENOMIC DNA]</scope>
    <source>
        <strain evidence="3 4">DSM 23061</strain>
    </source>
</reference>
<keyword evidence="4" id="KW-1185">Reference proteome</keyword>
<keyword evidence="1" id="KW-0175">Coiled coil</keyword>
<dbReference type="OrthoDB" id="5523335at2"/>
<dbReference type="Pfam" id="PF03993">
    <property type="entry name" value="DUF349"/>
    <property type="match status" value="2"/>
</dbReference>
<dbReference type="Proteomes" id="UP000275663">
    <property type="component" value="Chromosome"/>
</dbReference>
<feature type="compositionally biased region" description="Low complexity" evidence="2">
    <location>
        <begin position="326"/>
        <end position="339"/>
    </location>
</feature>
<dbReference type="InterPro" id="IPR007139">
    <property type="entry name" value="DUF349"/>
</dbReference>
<evidence type="ECO:0000256" key="1">
    <source>
        <dbReference type="SAM" id="Coils"/>
    </source>
</evidence>
<protein>
    <submittedName>
        <fullName evidence="3">DUF349 domain-containing protein</fullName>
    </submittedName>
</protein>
<evidence type="ECO:0000313" key="4">
    <source>
        <dbReference type="Proteomes" id="UP000275663"/>
    </source>
</evidence>
<dbReference type="AlphaFoldDB" id="A0A3Q9BSZ4"/>
<feature type="region of interest" description="Disordered" evidence="2">
    <location>
        <begin position="323"/>
        <end position="390"/>
    </location>
</feature>
<feature type="compositionally biased region" description="Polar residues" evidence="2">
    <location>
        <begin position="358"/>
        <end position="367"/>
    </location>
</feature>
<evidence type="ECO:0000256" key="2">
    <source>
        <dbReference type="SAM" id="MobiDB-lite"/>
    </source>
</evidence>